<keyword evidence="10" id="KW-1185">Reference proteome</keyword>
<comment type="catalytic activity">
    <reaction evidence="6">
        <text>1D-myo-inositol 1,4-bisphosphate + H2O = 1D-myo-inositol 4-phosphate + phosphate</text>
        <dbReference type="Rhea" id="RHEA:15553"/>
        <dbReference type="ChEBI" id="CHEBI:15377"/>
        <dbReference type="ChEBI" id="CHEBI:43474"/>
        <dbReference type="ChEBI" id="CHEBI:58282"/>
        <dbReference type="ChEBI" id="CHEBI:58469"/>
        <dbReference type="EC" id="3.1.3.57"/>
    </reaction>
    <physiologicalReaction direction="left-to-right" evidence="6">
        <dbReference type="Rhea" id="RHEA:15554"/>
    </physiologicalReaction>
</comment>
<evidence type="ECO:0000313" key="9">
    <source>
        <dbReference type="EMBL" id="NXP14011.1"/>
    </source>
</evidence>
<reference evidence="9 10" key="1">
    <citation type="submission" date="2019-09" db="EMBL/GenBank/DDBJ databases">
        <title>Bird 10,000 Genomes (B10K) Project - Family phase.</title>
        <authorList>
            <person name="Zhang G."/>
        </authorList>
    </citation>
    <scope>NUCLEOTIDE SEQUENCE [LARGE SCALE GENOMIC DNA]</scope>
    <source>
        <strain evidence="9">B10K-DU-002-47</strain>
        <tissue evidence="9">Muscle</tissue>
    </source>
</reference>
<feature type="non-terminal residue" evidence="9">
    <location>
        <position position="372"/>
    </location>
</feature>
<feature type="binding site" evidence="8">
    <location>
        <position position="156"/>
    </location>
    <ligand>
        <name>Mg(2+)</name>
        <dbReference type="ChEBI" id="CHEBI:18420"/>
        <label>1</label>
        <note>catalytic</note>
    </ligand>
</feature>
<comment type="cofactor">
    <cofactor evidence="8">
        <name>Mg(2+)</name>
        <dbReference type="ChEBI" id="CHEBI:18420"/>
    </cofactor>
</comment>
<evidence type="ECO:0000256" key="7">
    <source>
        <dbReference type="ARBA" id="ARBA00044519"/>
    </source>
</evidence>
<dbReference type="GO" id="GO:0004441">
    <property type="term" value="F:inositol-1,4-bisphosphate 1-phosphatase activity"/>
    <property type="evidence" value="ECO:0007669"/>
    <property type="project" value="UniProtKB-EC"/>
</dbReference>
<accession>A0A7L1XUM0</accession>
<sequence length="372" mass="39532">MAGLLQALVGASEKAAHIARLCRREEPLFQLLVAEKTGTDKNRRFLQDFKTLADVLIQEVIKHDLGKEFPELQGHIHGEESNELGVSVTGETVMVRVCATPGDTAALLLSVLEPEVAAAELLAAAVHRDVALGDTELAGVALSIPPQDLAIWIDPIDSTNEYIRGREDVPPQDGIAPGGLCSALVLIGAYDRRTGCPVLGVINEPFFRRDPLTHRWQGRYHWGVAYGDTHLSSLSPPPPCPTPCVVLSRAEGSAVRGALGPLCGHRLRFAAGAGYKMLCVILGLADAYVLSEGSTFAWDACAPHAILRALGGGMVALAGALRARRVGDTGSPPELVYNRPAEGAEGAERWANRGGLVAYVHPQHLEAVLAAL</sequence>
<comment type="catalytic activity">
    <reaction evidence="5">
        <text>1D-myo-inositol 1,3,4-trisphosphate + H2O = 1D-myo-inositol 3,4-bisphosphate + phosphate</text>
        <dbReference type="Rhea" id="RHEA:70319"/>
        <dbReference type="ChEBI" id="CHEBI:15377"/>
        <dbReference type="ChEBI" id="CHEBI:43474"/>
        <dbReference type="ChEBI" id="CHEBI:58414"/>
        <dbReference type="ChEBI" id="CHEBI:83241"/>
    </reaction>
    <physiologicalReaction direction="left-to-right" evidence="5">
        <dbReference type="Rhea" id="RHEA:70320"/>
    </physiologicalReaction>
</comment>
<evidence type="ECO:0000313" key="10">
    <source>
        <dbReference type="Proteomes" id="UP000565698"/>
    </source>
</evidence>
<dbReference type="EC" id="3.1.3.57" evidence="7"/>
<dbReference type="InterPro" id="IPR050725">
    <property type="entry name" value="CysQ/Inositol_MonoPase"/>
</dbReference>
<gene>
    <name evidence="9" type="primary">Inpp1</name>
    <name evidence="9" type="ORF">THIORB_R15077</name>
</gene>
<evidence type="ECO:0000256" key="2">
    <source>
        <dbReference type="ARBA" id="ARBA00022671"/>
    </source>
</evidence>
<dbReference type="PANTHER" id="PTHR43028:SF3">
    <property type="entry name" value="INOSITOL POLYPHOSPHATE 1-PHOSPHATASE"/>
    <property type="match status" value="1"/>
</dbReference>
<feature type="binding site" evidence="8">
    <location>
        <position position="154"/>
    </location>
    <ligand>
        <name>Mg(2+)</name>
        <dbReference type="ChEBI" id="CHEBI:18420"/>
        <label>1</label>
        <note>catalytic</note>
    </ligand>
</feature>
<keyword evidence="3 8" id="KW-0479">Metal-binding</keyword>
<dbReference type="GO" id="GO:0046872">
    <property type="term" value="F:metal ion binding"/>
    <property type="evidence" value="ECO:0007669"/>
    <property type="project" value="UniProtKB-KW"/>
</dbReference>
<evidence type="ECO:0000256" key="3">
    <source>
        <dbReference type="ARBA" id="ARBA00022723"/>
    </source>
</evidence>
<dbReference type="PROSITE" id="PS00629">
    <property type="entry name" value="IMP_1"/>
    <property type="match status" value="1"/>
</dbReference>
<comment type="similarity">
    <text evidence="1">Belongs to the inositol monophosphatase superfamily.</text>
</comment>
<keyword evidence="2" id="KW-0452">Lithium</keyword>
<dbReference type="Proteomes" id="UP000565698">
    <property type="component" value="Unassembled WGS sequence"/>
</dbReference>
<feature type="non-terminal residue" evidence="9">
    <location>
        <position position="1"/>
    </location>
</feature>
<evidence type="ECO:0000256" key="5">
    <source>
        <dbReference type="ARBA" id="ARBA00044465"/>
    </source>
</evidence>
<dbReference type="InterPro" id="IPR020550">
    <property type="entry name" value="Inositol_monophosphatase_CS"/>
</dbReference>
<dbReference type="PROSITE" id="PS00630">
    <property type="entry name" value="IMP_2"/>
    <property type="match status" value="1"/>
</dbReference>
<dbReference type="InterPro" id="IPR020583">
    <property type="entry name" value="Inositol_monoP_metal-BS"/>
</dbReference>
<organism evidence="9 10">
    <name type="scientific">Thinocorus orbignyianus</name>
    <dbReference type="NCBI Taxonomy" id="161742"/>
    <lineage>
        <taxon>Eukaryota</taxon>
        <taxon>Metazoa</taxon>
        <taxon>Chordata</taxon>
        <taxon>Craniata</taxon>
        <taxon>Vertebrata</taxon>
        <taxon>Euteleostomi</taxon>
        <taxon>Archelosauria</taxon>
        <taxon>Archosauria</taxon>
        <taxon>Dinosauria</taxon>
        <taxon>Saurischia</taxon>
        <taxon>Theropoda</taxon>
        <taxon>Coelurosauria</taxon>
        <taxon>Aves</taxon>
        <taxon>Neognathae</taxon>
        <taxon>Neoaves</taxon>
        <taxon>Aequornithes</taxon>
        <taxon>Ciconiiformes</taxon>
        <taxon>Thinocoridae</taxon>
        <taxon>Thinocorus</taxon>
    </lineage>
</organism>
<comment type="caution">
    <text evidence="9">The sequence shown here is derived from an EMBL/GenBank/DDBJ whole genome shotgun (WGS) entry which is preliminary data.</text>
</comment>
<dbReference type="AlphaFoldDB" id="A0A7L1XUM0"/>
<keyword evidence="4 8" id="KW-0460">Magnesium</keyword>
<feature type="binding site" evidence="8">
    <location>
        <position position="79"/>
    </location>
    <ligand>
        <name>Mg(2+)</name>
        <dbReference type="ChEBI" id="CHEBI:18420"/>
        <label>1</label>
        <note>catalytic</note>
    </ligand>
</feature>
<dbReference type="SUPFAM" id="SSF56655">
    <property type="entry name" value="Carbohydrate phosphatase"/>
    <property type="match status" value="1"/>
</dbReference>
<feature type="binding site" evidence="8">
    <location>
        <position position="157"/>
    </location>
    <ligand>
        <name>Mg(2+)</name>
        <dbReference type="ChEBI" id="CHEBI:18420"/>
        <label>1</label>
        <note>catalytic</note>
    </ligand>
</feature>
<evidence type="ECO:0000256" key="6">
    <source>
        <dbReference type="ARBA" id="ARBA00044478"/>
    </source>
</evidence>
<feature type="binding site" evidence="8">
    <location>
        <position position="299"/>
    </location>
    <ligand>
        <name>Mg(2+)</name>
        <dbReference type="ChEBI" id="CHEBI:18420"/>
        <label>1</label>
        <note>catalytic</note>
    </ligand>
</feature>
<dbReference type="InterPro" id="IPR044897">
    <property type="entry name" value="INPP1_dom_1"/>
</dbReference>
<dbReference type="GO" id="GO:0046854">
    <property type="term" value="P:phosphatidylinositol phosphate biosynthetic process"/>
    <property type="evidence" value="ECO:0007669"/>
    <property type="project" value="InterPro"/>
</dbReference>
<dbReference type="PANTHER" id="PTHR43028">
    <property type="entry name" value="3'(2'),5'-BISPHOSPHATE NUCLEOTIDASE 1"/>
    <property type="match status" value="1"/>
</dbReference>
<protein>
    <recommendedName>
        <fullName evidence="7">inositol-1,4-bisphosphate 1-phosphatase</fullName>
        <ecNumber evidence="7">3.1.3.57</ecNumber>
    </recommendedName>
</protein>
<proteinExistence type="inferred from homology"/>
<name>A0A7L1XUM0_9AVES</name>
<dbReference type="InterPro" id="IPR000760">
    <property type="entry name" value="Inositol_monophosphatase-like"/>
</dbReference>
<dbReference type="OrthoDB" id="9977309at2759"/>
<evidence type="ECO:0000256" key="4">
    <source>
        <dbReference type="ARBA" id="ARBA00022842"/>
    </source>
</evidence>
<dbReference type="Gene3D" id="3.30.540.10">
    <property type="entry name" value="Fructose-1,6-Bisphosphatase, subunit A, domain 1"/>
    <property type="match status" value="1"/>
</dbReference>
<dbReference type="Pfam" id="PF00459">
    <property type="entry name" value="Inositol_P"/>
    <property type="match status" value="1"/>
</dbReference>
<evidence type="ECO:0000256" key="1">
    <source>
        <dbReference type="ARBA" id="ARBA00009759"/>
    </source>
</evidence>
<evidence type="ECO:0000256" key="8">
    <source>
        <dbReference type="PIRSR" id="PIRSR600760-2"/>
    </source>
</evidence>
<dbReference type="EMBL" id="VXBW01007342">
    <property type="protein sequence ID" value="NXP14011.1"/>
    <property type="molecule type" value="Genomic_DNA"/>
</dbReference>
<dbReference type="Gene3D" id="4.10.460.10">
    <property type="entry name" value="Inositol Polyphosphate 1-phosphatase, domain 1"/>
    <property type="match status" value="1"/>
</dbReference>
<dbReference type="Gene3D" id="3.40.190.80">
    <property type="match status" value="1"/>
</dbReference>